<evidence type="ECO:0000256" key="1">
    <source>
        <dbReference type="SAM" id="Phobius"/>
    </source>
</evidence>
<dbReference type="Pfam" id="PF05656">
    <property type="entry name" value="DUF805"/>
    <property type="match status" value="1"/>
</dbReference>
<dbReference type="GO" id="GO:0005886">
    <property type="term" value="C:plasma membrane"/>
    <property type="evidence" value="ECO:0007669"/>
    <property type="project" value="TreeGrafter"/>
</dbReference>
<accession>F6FVM7</accession>
<dbReference type="AlphaFoldDB" id="F6FVM7"/>
<dbReference type="RefSeq" id="WP_013839918.1">
    <property type="nucleotide sequence ID" value="NC_015588.1"/>
</dbReference>
<dbReference type="Proteomes" id="UP000009236">
    <property type="component" value="Chromosome"/>
</dbReference>
<dbReference type="eggNOG" id="COG3152">
    <property type="taxonomic scope" value="Bacteria"/>
</dbReference>
<evidence type="ECO:0008006" key="4">
    <source>
        <dbReference type="Google" id="ProtNLM"/>
    </source>
</evidence>
<reference evidence="2 3" key="1">
    <citation type="submission" date="2011-05" db="EMBL/GenBank/DDBJ databases">
        <title>Complete sequence of Isoptericola variabilis 225.</title>
        <authorList>
            <consortium name="US DOE Joint Genome Institute"/>
            <person name="Lucas S."/>
            <person name="Han J."/>
            <person name="Lapidus A."/>
            <person name="Cheng J.-F."/>
            <person name="Goodwin L."/>
            <person name="Pitluck S."/>
            <person name="Peters L."/>
            <person name="Mikhailova N."/>
            <person name="Zeytun A."/>
            <person name="Han C."/>
            <person name="Tapia R."/>
            <person name="Land M."/>
            <person name="Hauser L."/>
            <person name="Kyrpides N."/>
            <person name="Ivanova N."/>
            <person name="Pagani I."/>
            <person name="Siebers A."/>
            <person name="Allgaier M."/>
            <person name="Thelen M."/>
            <person name="Hugenholtz P."/>
            <person name="Gladden J."/>
            <person name="Woyke T."/>
        </authorList>
    </citation>
    <scope>NUCLEOTIDE SEQUENCE [LARGE SCALE GENOMIC DNA]</scope>
    <source>
        <strain evidence="3">225</strain>
    </source>
</reference>
<sequence length="140" mass="14908">MSFLDAIKSVFSKYATFSGRARRSEFWYWALFNVLVGAVLAALAGATGGFQIDPVTGLPTYGATGILANLVSLALLIPSIAVTVRRLHDTDRSGFWWFIGLVPFVGGIVLLVFCVLEGTRGPNRFGADPKGVETTAPAAV</sequence>
<dbReference type="STRING" id="743718.Isova_2842"/>
<evidence type="ECO:0000313" key="2">
    <source>
        <dbReference type="EMBL" id="AEG45528.1"/>
    </source>
</evidence>
<feature type="transmembrane region" description="Helical" evidence="1">
    <location>
        <begin position="58"/>
        <end position="82"/>
    </location>
</feature>
<dbReference type="InterPro" id="IPR008523">
    <property type="entry name" value="DUF805"/>
</dbReference>
<dbReference type="EMBL" id="CP002810">
    <property type="protein sequence ID" value="AEG45528.1"/>
    <property type="molecule type" value="Genomic_DNA"/>
</dbReference>
<keyword evidence="1" id="KW-0472">Membrane</keyword>
<dbReference type="PANTHER" id="PTHR34980">
    <property type="entry name" value="INNER MEMBRANE PROTEIN-RELATED-RELATED"/>
    <property type="match status" value="1"/>
</dbReference>
<keyword evidence="3" id="KW-1185">Reference proteome</keyword>
<dbReference type="PANTHER" id="PTHR34980:SF2">
    <property type="entry name" value="INNER MEMBRANE PROTEIN YHAH-RELATED"/>
    <property type="match status" value="1"/>
</dbReference>
<name>F6FVM7_ISOV2</name>
<evidence type="ECO:0000313" key="3">
    <source>
        <dbReference type="Proteomes" id="UP000009236"/>
    </source>
</evidence>
<proteinExistence type="predicted"/>
<feature type="transmembrane region" description="Helical" evidence="1">
    <location>
        <begin position="94"/>
        <end position="116"/>
    </location>
</feature>
<dbReference type="HOGENOM" id="CLU_093674_4_1_11"/>
<feature type="transmembrane region" description="Helical" evidence="1">
    <location>
        <begin position="26"/>
        <end position="46"/>
    </location>
</feature>
<keyword evidence="1" id="KW-0812">Transmembrane</keyword>
<protein>
    <recommendedName>
        <fullName evidence="4">DUF805 domain-containing protein</fullName>
    </recommendedName>
</protein>
<keyword evidence="1" id="KW-1133">Transmembrane helix</keyword>
<gene>
    <name evidence="2" type="ordered locus">Isova_2842</name>
</gene>
<dbReference type="KEGG" id="iva:Isova_2842"/>
<organism evidence="3">
    <name type="scientific">Isoptericola variabilis (strain 225)</name>
    <dbReference type="NCBI Taxonomy" id="743718"/>
    <lineage>
        <taxon>Bacteria</taxon>
        <taxon>Bacillati</taxon>
        <taxon>Actinomycetota</taxon>
        <taxon>Actinomycetes</taxon>
        <taxon>Micrococcales</taxon>
        <taxon>Promicromonosporaceae</taxon>
        <taxon>Isoptericola</taxon>
    </lineage>
</organism>